<name>A0A9J6G9Y4_HAELO</name>
<dbReference type="CDD" id="cd00112">
    <property type="entry name" value="LDLa"/>
    <property type="match status" value="1"/>
</dbReference>
<dbReference type="PANTHER" id="PTHR24652">
    <property type="entry name" value="LOW-DENSITY LIPOPROTEIN RECEPTOR CLASS A DOMAIN-CONTAINING PROTEIN 2"/>
    <property type="match status" value="1"/>
</dbReference>
<feature type="domain" description="CUB" evidence="4">
    <location>
        <begin position="65"/>
        <end position="181"/>
    </location>
</feature>
<dbReference type="InterPro" id="IPR023415">
    <property type="entry name" value="LDLR_class-A_CS"/>
</dbReference>
<dbReference type="PROSITE" id="PS01209">
    <property type="entry name" value="LDLRA_1"/>
    <property type="match status" value="1"/>
</dbReference>
<proteinExistence type="predicted"/>
<dbReference type="PROSITE" id="PS01180">
    <property type="entry name" value="CUB"/>
    <property type="match status" value="1"/>
</dbReference>
<dbReference type="EMBL" id="JABSTR010000005">
    <property type="protein sequence ID" value="KAH9371164.1"/>
    <property type="molecule type" value="Genomic_DNA"/>
</dbReference>
<dbReference type="PROSITE" id="PS50068">
    <property type="entry name" value="LDLRA_2"/>
    <property type="match status" value="1"/>
</dbReference>
<dbReference type="PANTHER" id="PTHR24652:SF69">
    <property type="entry name" value="CUB DOMAIN-CONTAINING PROTEIN"/>
    <property type="match status" value="1"/>
</dbReference>
<dbReference type="InterPro" id="IPR000859">
    <property type="entry name" value="CUB_dom"/>
</dbReference>
<dbReference type="Gene3D" id="4.10.400.10">
    <property type="entry name" value="Low-density Lipoprotein Receptor"/>
    <property type="match status" value="1"/>
</dbReference>
<comment type="caution">
    <text evidence="5">The sequence shown here is derived from an EMBL/GenBank/DDBJ whole genome shotgun (WGS) entry which is preliminary data.</text>
</comment>
<comment type="caution">
    <text evidence="2">Lacks conserved residue(s) required for the propagation of feature annotation.</text>
</comment>
<dbReference type="InterPro" id="IPR036055">
    <property type="entry name" value="LDL_receptor-like_sf"/>
</dbReference>
<dbReference type="OMA" id="GESNLDC"/>
<evidence type="ECO:0000259" key="4">
    <source>
        <dbReference type="PROSITE" id="PS01180"/>
    </source>
</evidence>
<sequence length="233" mass="25493">MTTTPLLGAAALGSVRRCRQSIVLQLLMFWALFWRQPGASAEPNQNYAVNVALLFLLPVNITSLCGGHRTVVPLYKQIDGAVLTAEEDQNPDCTVTFQTRSIVQRLQLRFDRLALDCNEHLVIFDGAHATGQHMADLTCETPISDVGTLLTQSNYVTLKYTSDQSSTLTQDRGFKLIITAIKEGQLHHTEQELPCREFKCGNGFCISSNLTCDGVNHCGDNSDETGSAACVGQ</sequence>
<accession>A0A9J6G9Y4</accession>
<evidence type="ECO:0000313" key="5">
    <source>
        <dbReference type="EMBL" id="KAH9371164.1"/>
    </source>
</evidence>
<evidence type="ECO:0000256" key="2">
    <source>
        <dbReference type="PROSITE-ProRule" id="PRU00124"/>
    </source>
</evidence>
<keyword evidence="1 2" id="KW-1015">Disulfide bond</keyword>
<dbReference type="SUPFAM" id="SSF57424">
    <property type="entry name" value="LDL receptor-like module"/>
    <property type="match status" value="1"/>
</dbReference>
<dbReference type="AlphaFoldDB" id="A0A9J6G9Y4"/>
<gene>
    <name evidence="5" type="ORF">HPB48_005634</name>
</gene>
<evidence type="ECO:0000256" key="3">
    <source>
        <dbReference type="SAM" id="SignalP"/>
    </source>
</evidence>
<reference evidence="5 6" key="1">
    <citation type="journal article" date="2020" name="Cell">
        <title>Large-Scale Comparative Analyses of Tick Genomes Elucidate Their Genetic Diversity and Vector Capacities.</title>
        <authorList>
            <consortium name="Tick Genome and Microbiome Consortium (TIGMIC)"/>
            <person name="Jia N."/>
            <person name="Wang J."/>
            <person name="Shi W."/>
            <person name="Du L."/>
            <person name="Sun Y."/>
            <person name="Zhan W."/>
            <person name="Jiang J.F."/>
            <person name="Wang Q."/>
            <person name="Zhang B."/>
            <person name="Ji P."/>
            <person name="Bell-Sakyi L."/>
            <person name="Cui X.M."/>
            <person name="Yuan T.T."/>
            <person name="Jiang B.G."/>
            <person name="Yang W.F."/>
            <person name="Lam T.T."/>
            <person name="Chang Q.C."/>
            <person name="Ding S.J."/>
            <person name="Wang X.J."/>
            <person name="Zhu J.G."/>
            <person name="Ruan X.D."/>
            <person name="Zhao L."/>
            <person name="Wei J.T."/>
            <person name="Ye R.Z."/>
            <person name="Que T.C."/>
            <person name="Du C.H."/>
            <person name="Zhou Y.H."/>
            <person name="Cheng J.X."/>
            <person name="Dai P.F."/>
            <person name="Guo W.B."/>
            <person name="Han X.H."/>
            <person name="Huang E.J."/>
            <person name="Li L.F."/>
            <person name="Wei W."/>
            <person name="Gao Y.C."/>
            <person name="Liu J.Z."/>
            <person name="Shao H.Z."/>
            <person name="Wang X."/>
            <person name="Wang C.C."/>
            <person name="Yang T.C."/>
            <person name="Huo Q.B."/>
            <person name="Li W."/>
            <person name="Chen H.Y."/>
            <person name="Chen S.E."/>
            <person name="Zhou L.G."/>
            <person name="Ni X.B."/>
            <person name="Tian J.H."/>
            <person name="Sheng Y."/>
            <person name="Liu T."/>
            <person name="Pan Y.S."/>
            <person name="Xia L.Y."/>
            <person name="Li J."/>
            <person name="Zhao F."/>
            <person name="Cao W.C."/>
        </authorList>
    </citation>
    <scope>NUCLEOTIDE SEQUENCE [LARGE SCALE GENOMIC DNA]</scope>
    <source>
        <strain evidence="5">HaeL-2018</strain>
    </source>
</reference>
<protein>
    <recommendedName>
        <fullName evidence="4">CUB domain-containing protein</fullName>
    </recommendedName>
</protein>
<feature type="chain" id="PRO_5039920128" description="CUB domain-containing protein" evidence="3">
    <location>
        <begin position="42"/>
        <end position="233"/>
    </location>
</feature>
<dbReference type="SMART" id="SM00192">
    <property type="entry name" value="LDLa"/>
    <property type="match status" value="1"/>
</dbReference>
<dbReference type="VEuPathDB" id="VectorBase:HLOH_062493"/>
<feature type="disulfide bond" evidence="2">
    <location>
        <begin position="200"/>
        <end position="218"/>
    </location>
</feature>
<dbReference type="Pfam" id="PF00057">
    <property type="entry name" value="Ldl_recept_a"/>
    <property type="match status" value="1"/>
</dbReference>
<dbReference type="InterPro" id="IPR002172">
    <property type="entry name" value="LDrepeatLR_classA_rpt"/>
</dbReference>
<keyword evidence="6" id="KW-1185">Reference proteome</keyword>
<dbReference type="InterPro" id="IPR035914">
    <property type="entry name" value="Sperma_CUB_dom_sf"/>
</dbReference>
<evidence type="ECO:0000313" key="6">
    <source>
        <dbReference type="Proteomes" id="UP000821853"/>
    </source>
</evidence>
<evidence type="ECO:0000256" key="1">
    <source>
        <dbReference type="ARBA" id="ARBA00023157"/>
    </source>
</evidence>
<dbReference type="Proteomes" id="UP000821853">
    <property type="component" value="Chromosome 3"/>
</dbReference>
<dbReference type="SUPFAM" id="SSF49854">
    <property type="entry name" value="Spermadhesin, CUB domain"/>
    <property type="match status" value="1"/>
</dbReference>
<dbReference type="InterPro" id="IPR042333">
    <property type="entry name" value="LRAD2/Mig-13-like"/>
</dbReference>
<keyword evidence="3" id="KW-0732">Signal</keyword>
<organism evidence="5 6">
    <name type="scientific">Haemaphysalis longicornis</name>
    <name type="common">Bush tick</name>
    <dbReference type="NCBI Taxonomy" id="44386"/>
    <lineage>
        <taxon>Eukaryota</taxon>
        <taxon>Metazoa</taxon>
        <taxon>Ecdysozoa</taxon>
        <taxon>Arthropoda</taxon>
        <taxon>Chelicerata</taxon>
        <taxon>Arachnida</taxon>
        <taxon>Acari</taxon>
        <taxon>Parasitiformes</taxon>
        <taxon>Ixodida</taxon>
        <taxon>Ixodoidea</taxon>
        <taxon>Ixodidae</taxon>
        <taxon>Haemaphysalinae</taxon>
        <taxon>Haemaphysalis</taxon>
    </lineage>
</organism>
<dbReference type="OrthoDB" id="6514358at2759"/>
<feature type="signal peptide" evidence="3">
    <location>
        <begin position="1"/>
        <end position="41"/>
    </location>
</feature>
<dbReference type="Gene3D" id="2.60.120.290">
    <property type="entry name" value="Spermadhesin, CUB domain"/>
    <property type="match status" value="1"/>
</dbReference>